<feature type="region of interest" description="Disordered" evidence="1">
    <location>
        <begin position="1"/>
        <end position="31"/>
    </location>
</feature>
<name>A0ABT7CA31_9MICO</name>
<feature type="compositionally biased region" description="Basic residues" evidence="1">
    <location>
        <begin position="248"/>
        <end position="257"/>
    </location>
</feature>
<keyword evidence="3" id="KW-1185">Reference proteome</keyword>
<feature type="compositionally biased region" description="Basic and acidic residues" evidence="1">
    <location>
        <begin position="266"/>
        <end position="280"/>
    </location>
</feature>
<feature type="compositionally biased region" description="Polar residues" evidence="1">
    <location>
        <begin position="1"/>
        <end position="11"/>
    </location>
</feature>
<organism evidence="2 3">
    <name type="scientific">Gulosibacter molinativorax</name>
    <dbReference type="NCBI Taxonomy" id="256821"/>
    <lineage>
        <taxon>Bacteria</taxon>
        <taxon>Bacillati</taxon>
        <taxon>Actinomycetota</taxon>
        <taxon>Actinomycetes</taxon>
        <taxon>Micrococcales</taxon>
        <taxon>Microbacteriaceae</taxon>
        <taxon>Gulosibacter</taxon>
    </lineage>
</organism>
<dbReference type="EMBL" id="PXVD01000019">
    <property type="protein sequence ID" value="MDJ1372048.1"/>
    <property type="molecule type" value="Genomic_DNA"/>
</dbReference>
<accession>A0ABT7CA31</accession>
<reference evidence="2" key="1">
    <citation type="submission" date="2018-03" db="EMBL/GenBank/DDBJ databases">
        <authorList>
            <person name="Nunes O.C."/>
            <person name="Lopes A.R."/>
            <person name="Froufe H."/>
            <person name="Munoz-Merida A."/>
            <person name="Barroso C."/>
            <person name="Egas C."/>
        </authorList>
    </citation>
    <scope>NUCLEOTIDE SEQUENCE</scope>
    <source>
        <strain evidence="2">ON4</strain>
    </source>
</reference>
<sequence length="303" mass="33234">MISMPDVNSSREPAADIETESATVADTTQAAPPLELTPEQLAESIELAEDALREITEFNFIGDFHDVVDEGDGIYSLRFVSNSPGFRDWWWTAALTRIDGADAPTVLECGLLPGEDALLAPEWVPWAKRLARFRATHDSHGNLLPEADEQAEGDAEASPRSRTRKRTRTRLRRRGESVKTEDAVDSDSDTDTDADTEGDSVPGDEERAATTDRAATHTNSDDVISGAEESKQDEQKHGEQKQSGGAKAKSRTRRRVRPAMNASSATKEELPVAPDIRDYAEEMDEALDGVSFEETDTDDESGR</sequence>
<feature type="compositionally biased region" description="Acidic residues" evidence="1">
    <location>
        <begin position="146"/>
        <end position="155"/>
    </location>
</feature>
<gene>
    <name evidence="2" type="ORF">C7K25_11825</name>
</gene>
<feature type="compositionally biased region" description="Polar residues" evidence="1">
    <location>
        <begin position="20"/>
        <end position="30"/>
    </location>
</feature>
<comment type="caution">
    <text evidence="2">The sequence shown here is derived from an EMBL/GenBank/DDBJ whole genome shotgun (WGS) entry which is preliminary data.</text>
</comment>
<dbReference type="Proteomes" id="UP001170379">
    <property type="component" value="Unassembled WGS sequence"/>
</dbReference>
<feature type="compositionally biased region" description="Basic residues" evidence="1">
    <location>
        <begin position="161"/>
        <end position="173"/>
    </location>
</feature>
<proteinExistence type="predicted"/>
<feature type="compositionally biased region" description="Acidic residues" evidence="1">
    <location>
        <begin position="183"/>
        <end position="198"/>
    </location>
</feature>
<feature type="region of interest" description="Disordered" evidence="1">
    <location>
        <begin position="141"/>
        <end position="303"/>
    </location>
</feature>
<feature type="compositionally biased region" description="Basic and acidic residues" evidence="1">
    <location>
        <begin position="228"/>
        <end position="240"/>
    </location>
</feature>
<protein>
    <submittedName>
        <fullName evidence="2">DUF3027 domain-containing protein</fullName>
    </submittedName>
</protein>
<evidence type="ECO:0000256" key="1">
    <source>
        <dbReference type="SAM" id="MobiDB-lite"/>
    </source>
</evidence>
<evidence type="ECO:0000313" key="2">
    <source>
        <dbReference type="EMBL" id="MDJ1372048.1"/>
    </source>
</evidence>
<reference evidence="2" key="2">
    <citation type="journal article" date="2022" name="Sci. Rep.">
        <title>In silico prediction of the enzymes involved in the degradation of the herbicide molinate by Gulosibacter molinativorax ON4T.</title>
        <authorList>
            <person name="Lopes A.R."/>
            <person name="Bunin E."/>
            <person name="Viana A.T."/>
            <person name="Froufe H."/>
            <person name="Munoz-Merida A."/>
            <person name="Pinho D."/>
            <person name="Figueiredo J."/>
            <person name="Barroso C."/>
            <person name="Vaz-Moreira I."/>
            <person name="Bellanger X."/>
            <person name="Egas C."/>
            <person name="Nunes O.C."/>
        </authorList>
    </citation>
    <scope>NUCLEOTIDE SEQUENCE</scope>
    <source>
        <strain evidence="2">ON4</strain>
    </source>
</reference>
<feature type="compositionally biased region" description="Acidic residues" evidence="1">
    <location>
        <begin position="281"/>
        <end position="303"/>
    </location>
</feature>
<evidence type="ECO:0000313" key="3">
    <source>
        <dbReference type="Proteomes" id="UP001170379"/>
    </source>
</evidence>
<dbReference type="Pfam" id="PF11228">
    <property type="entry name" value="DUF3027"/>
    <property type="match status" value="1"/>
</dbReference>
<dbReference type="InterPro" id="IPR021391">
    <property type="entry name" value="DUF3027"/>
</dbReference>